<evidence type="ECO:0000256" key="10">
    <source>
        <dbReference type="ARBA" id="ARBA00022840"/>
    </source>
</evidence>
<protein>
    <recommendedName>
        <fullName evidence="3">histidine kinase</fullName>
        <ecNumber evidence="3">2.7.13.3</ecNumber>
    </recommendedName>
</protein>
<dbReference type="RefSeq" id="WP_186888704.1">
    <property type="nucleotide sequence ID" value="NZ_JACONZ010000005.1"/>
</dbReference>
<dbReference type="CDD" id="cd00082">
    <property type="entry name" value="HisKA"/>
    <property type="match status" value="1"/>
</dbReference>
<keyword evidence="5" id="KW-0597">Phosphoprotein</keyword>
<keyword evidence="8" id="KW-0547">Nucleotide-binding</keyword>
<feature type="domain" description="Histidine kinase" evidence="16">
    <location>
        <begin position="258"/>
        <end position="476"/>
    </location>
</feature>
<evidence type="ECO:0000256" key="6">
    <source>
        <dbReference type="ARBA" id="ARBA00022679"/>
    </source>
</evidence>
<keyword evidence="9 18" id="KW-0418">Kinase</keyword>
<dbReference type="SMART" id="SM00388">
    <property type="entry name" value="HisKA"/>
    <property type="match status" value="1"/>
</dbReference>
<dbReference type="InterPro" id="IPR003594">
    <property type="entry name" value="HATPase_dom"/>
</dbReference>
<dbReference type="GO" id="GO:0005886">
    <property type="term" value="C:plasma membrane"/>
    <property type="evidence" value="ECO:0007669"/>
    <property type="project" value="UniProtKB-SubCell"/>
</dbReference>
<sequence length="493" mass="53995">MNKSISGRYFRTTALLLVSGITLLGLILMYFCVGYFRTESENTLLTNVRSLRDNFSTVSMEDAEQMKEHPYVEQAVRVVANATGSIFFVTDNYGKILYCSDSSGAVDTSRAVSSKILNRAFSDGEYAELGELSGIYSHSYYTAGCPLINDSSRIIGYVFASRDAASLTSFLESIFSAFIISAGVMLLVSSILSIVLTNRLANPLRRITAAAQAFGNGDLSARAPVGGDDEVAQLAVTFNDMADKLEAVDASRQSFMGNIAHELRTPMTTIKGFVDGMLDGTIPDDRRDHYLQIVSQEVGRLTRLTHSMLDITKLETGEYVVSAVDYDVWETVSSILFAREQQFIEHAIRLTGFNPVKMLVHADPDLVHQVLYNIVDNALKFTPDGGTIDISVTENLKQGFVTVAIRNTGEGIPADALPYVFERFYKADKSRGLHAEGSGLGLHICKQLINRSDGRIWAESTPGQDATFLFTLPCGNPKPPERSKYARGGQGAK</sequence>
<dbReference type="AlphaFoldDB" id="A0A923L1X3"/>
<dbReference type="Pfam" id="PF00672">
    <property type="entry name" value="HAMP"/>
    <property type="match status" value="1"/>
</dbReference>
<dbReference type="GO" id="GO:0005524">
    <property type="term" value="F:ATP binding"/>
    <property type="evidence" value="ECO:0007669"/>
    <property type="project" value="UniProtKB-KW"/>
</dbReference>
<dbReference type="Gene3D" id="1.10.287.130">
    <property type="match status" value="1"/>
</dbReference>
<evidence type="ECO:0000313" key="19">
    <source>
        <dbReference type="Proteomes" id="UP000659630"/>
    </source>
</evidence>
<evidence type="ECO:0000259" key="17">
    <source>
        <dbReference type="PROSITE" id="PS50885"/>
    </source>
</evidence>
<evidence type="ECO:0000256" key="7">
    <source>
        <dbReference type="ARBA" id="ARBA00022692"/>
    </source>
</evidence>
<dbReference type="SUPFAM" id="SSF158472">
    <property type="entry name" value="HAMP domain-like"/>
    <property type="match status" value="1"/>
</dbReference>
<dbReference type="PROSITE" id="PS50109">
    <property type="entry name" value="HIS_KIN"/>
    <property type="match status" value="1"/>
</dbReference>
<comment type="subcellular location">
    <subcellularLocation>
        <location evidence="2">Cell membrane</location>
        <topology evidence="2">Multi-pass membrane protein</topology>
    </subcellularLocation>
</comment>
<keyword evidence="19" id="KW-1185">Reference proteome</keyword>
<feature type="domain" description="HAMP" evidence="17">
    <location>
        <begin position="198"/>
        <end position="250"/>
    </location>
</feature>
<dbReference type="Gene3D" id="3.30.565.10">
    <property type="entry name" value="Histidine kinase-like ATPase, C-terminal domain"/>
    <property type="match status" value="1"/>
</dbReference>
<dbReference type="InterPro" id="IPR004358">
    <property type="entry name" value="Sig_transdc_His_kin-like_C"/>
</dbReference>
<dbReference type="InterPro" id="IPR005467">
    <property type="entry name" value="His_kinase_dom"/>
</dbReference>
<evidence type="ECO:0000256" key="5">
    <source>
        <dbReference type="ARBA" id="ARBA00022553"/>
    </source>
</evidence>
<dbReference type="Pfam" id="PF00512">
    <property type="entry name" value="HisKA"/>
    <property type="match status" value="1"/>
</dbReference>
<dbReference type="PANTHER" id="PTHR45528:SF1">
    <property type="entry name" value="SENSOR HISTIDINE KINASE CPXA"/>
    <property type="match status" value="1"/>
</dbReference>
<dbReference type="FunFam" id="1.10.287.130:FF:000001">
    <property type="entry name" value="Two-component sensor histidine kinase"/>
    <property type="match status" value="1"/>
</dbReference>
<evidence type="ECO:0000256" key="15">
    <source>
        <dbReference type="SAM" id="Phobius"/>
    </source>
</evidence>
<dbReference type="GO" id="GO:0000155">
    <property type="term" value="F:phosphorelay sensor kinase activity"/>
    <property type="evidence" value="ECO:0007669"/>
    <property type="project" value="InterPro"/>
</dbReference>
<dbReference type="PANTHER" id="PTHR45528">
    <property type="entry name" value="SENSOR HISTIDINE KINASE CPXA"/>
    <property type="match status" value="1"/>
</dbReference>
<dbReference type="InterPro" id="IPR036097">
    <property type="entry name" value="HisK_dim/P_sf"/>
</dbReference>
<feature type="region of interest" description="Disordered" evidence="14">
    <location>
        <begin position="472"/>
        <end position="493"/>
    </location>
</feature>
<dbReference type="PROSITE" id="PS50885">
    <property type="entry name" value="HAMP"/>
    <property type="match status" value="1"/>
</dbReference>
<evidence type="ECO:0000256" key="13">
    <source>
        <dbReference type="ARBA" id="ARBA00023136"/>
    </source>
</evidence>
<keyword evidence="7 15" id="KW-0812">Transmembrane</keyword>
<evidence type="ECO:0000256" key="1">
    <source>
        <dbReference type="ARBA" id="ARBA00000085"/>
    </source>
</evidence>
<comment type="catalytic activity">
    <reaction evidence="1">
        <text>ATP + protein L-histidine = ADP + protein N-phospho-L-histidine.</text>
        <dbReference type="EC" id="2.7.13.3"/>
    </reaction>
</comment>
<dbReference type="SMART" id="SM00387">
    <property type="entry name" value="HATPase_c"/>
    <property type="match status" value="1"/>
</dbReference>
<accession>A0A923L1X3</accession>
<evidence type="ECO:0000256" key="12">
    <source>
        <dbReference type="ARBA" id="ARBA00023012"/>
    </source>
</evidence>
<keyword evidence="4" id="KW-1003">Cell membrane</keyword>
<feature type="transmembrane region" description="Helical" evidence="15">
    <location>
        <begin position="174"/>
        <end position="196"/>
    </location>
</feature>
<dbReference type="EC" id="2.7.13.3" evidence="3"/>
<evidence type="ECO:0000256" key="2">
    <source>
        <dbReference type="ARBA" id="ARBA00004651"/>
    </source>
</evidence>
<dbReference type="FunFam" id="3.30.565.10:FF:000006">
    <property type="entry name" value="Sensor histidine kinase WalK"/>
    <property type="match status" value="1"/>
</dbReference>
<dbReference type="SMART" id="SM00304">
    <property type="entry name" value="HAMP"/>
    <property type="match status" value="1"/>
</dbReference>
<dbReference type="SUPFAM" id="SSF47384">
    <property type="entry name" value="Homodimeric domain of signal transducing histidine kinase"/>
    <property type="match status" value="1"/>
</dbReference>
<name>A0A923L1X3_9FIRM</name>
<dbReference type="Proteomes" id="UP000659630">
    <property type="component" value="Unassembled WGS sequence"/>
</dbReference>
<evidence type="ECO:0000256" key="9">
    <source>
        <dbReference type="ARBA" id="ARBA00022777"/>
    </source>
</evidence>
<organism evidence="18 19">
    <name type="scientific">Anaerofilum hominis</name>
    <dbReference type="NCBI Taxonomy" id="2763016"/>
    <lineage>
        <taxon>Bacteria</taxon>
        <taxon>Bacillati</taxon>
        <taxon>Bacillota</taxon>
        <taxon>Clostridia</taxon>
        <taxon>Eubacteriales</taxon>
        <taxon>Oscillospiraceae</taxon>
        <taxon>Anaerofilum</taxon>
    </lineage>
</organism>
<reference evidence="18" key="1">
    <citation type="submission" date="2020-08" db="EMBL/GenBank/DDBJ databases">
        <title>Genome public.</title>
        <authorList>
            <person name="Liu C."/>
            <person name="Sun Q."/>
        </authorList>
    </citation>
    <scope>NUCLEOTIDE SEQUENCE</scope>
    <source>
        <strain evidence="18">BX8</strain>
    </source>
</reference>
<evidence type="ECO:0000256" key="4">
    <source>
        <dbReference type="ARBA" id="ARBA00022475"/>
    </source>
</evidence>
<keyword evidence="12" id="KW-0902">Two-component regulatory system</keyword>
<dbReference type="PRINTS" id="PR00344">
    <property type="entry name" value="BCTRLSENSOR"/>
</dbReference>
<evidence type="ECO:0000259" key="16">
    <source>
        <dbReference type="PROSITE" id="PS50109"/>
    </source>
</evidence>
<proteinExistence type="predicted"/>
<keyword evidence="13 15" id="KW-0472">Membrane</keyword>
<dbReference type="InterPro" id="IPR003661">
    <property type="entry name" value="HisK_dim/P_dom"/>
</dbReference>
<dbReference type="InterPro" id="IPR003660">
    <property type="entry name" value="HAMP_dom"/>
</dbReference>
<evidence type="ECO:0000256" key="14">
    <source>
        <dbReference type="SAM" id="MobiDB-lite"/>
    </source>
</evidence>
<dbReference type="CDD" id="cd06225">
    <property type="entry name" value="HAMP"/>
    <property type="match status" value="1"/>
</dbReference>
<dbReference type="CDD" id="cd00075">
    <property type="entry name" value="HATPase"/>
    <property type="match status" value="1"/>
</dbReference>
<dbReference type="EMBL" id="JACONZ010000005">
    <property type="protein sequence ID" value="MBC5582340.1"/>
    <property type="molecule type" value="Genomic_DNA"/>
</dbReference>
<keyword evidence="6" id="KW-0808">Transferase</keyword>
<dbReference type="Pfam" id="PF02518">
    <property type="entry name" value="HATPase_c"/>
    <property type="match status" value="1"/>
</dbReference>
<dbReference type="InterPro" id="IPR050398">
    <property type="entry name" value="HssS/ArlS-like"/>
</dbReference>
<keyword evidence="10" id="KW-0067">ATP-binding</keyword>
<keyword evidence="11 15" id="KW-1133">Transmembrane helix</keyword>
<evidence type="ECO:0000256" key="11">
    <source>
        <dbReference type="ARBA" id="ARBA00022989"/>
    </source>
</evidence>
<evidence type="ECO:0000313" key="18">
    <source>
        <dbReference type="EMBL" id="MBC5582340.1"/>
    </source>
</evidence>
<dbReference type="Gene3D" id="6.10.340.10">
    <property type="match status" value="1"/>
</dbReference>
<comment type="caution">
    <text evidence="18">The sequence shown here is derived from an EMBL/GenBank/DDBJ whole genome shotgun (WGS) entry which is preliminary data.</text>
</comment>
<evidence type="ECO:0000256" key="3">
    <source>
        <dbReference type="ARBA" id="ARBA00012438"/>
    </source>
</evidence>
<feature type="transmembrane region" description="Helical" evidence="15">
    <location>
        <begin position="12"/>
        <end position="36"/>
    </location>
</feature>
<evidence type="ECO:0000256" key="8">
    <source>
        <dbReference type="ARBA" id="ARBA00022741"/>
    </source>
</evidence>
<dbReference type="SUPFAM" id="SSF55874">
    <property type="entry name" value="ATPase domain of HSP90 chaperone/DNA topoisomerase II/histidine kinase"/>
    <property type="match status" value="1"/>
</dbReference>
<dbReference type="InterPro" id="IPR036890">
    <property type="entry name" value="HATPase_C_sf"/>
</dbReference>
<gene>
    <name evidence="18" type="ORF">H8S23_12575</name>
</gene>